<keyword evidence="5 9" id="KW-0028">Amino-acid biosynthesis</keyword>
<dbReference type="Proteomes" id="UP001317532">
    <property type="component" value="Chromosome"/>
</dbReference>
<dbReference type="PANTHER" id="PTHR42894">
    <property type="entry name" value="N-(5'-PHOSPHORIBOSYL)ANTHRANILATE ISOMERASE"/>
    <property type="match status" value="1"/>
</dbReference>
<evidence type="ECO:0000259" key="10">
    <source>
        <dbReference type="Pfam" id="PF00697"/>
    </source>
</evidence>
<protein>
    <recommendedName>
        <fullName evidence="4 9">N-(5'-phosphoribosyl)anthranilate isomerase</fullName>
        <shortName evidence="9">PRAI</shortName>
        <ecNumber evidence="3 9">5.3.1.24</ecNumber>
    </recommendedName>
</protein>
<dbReference type="Pfam" id="PF00697">
    <property type="entry name" value="PRAI"/>
    <property type="match status" value="1"/>
</dbReference>
<dbReference type="InterPro" id="IPR044643">
    <property type="entry name" value="TrpF_fam"/>
</dbReference>
<sequence>MRRTRVKICGVVSAEEAALVVDAGADAVGVILAPSPRRVGIERLHEIAERIPALVTLVAVFVDPPSALVDEALKVGAIPQFHGREPAEACEAFAAGPYVKAYHVGASEPVEHEAFERFARPYAHATWLFDTARPDGLSGGSGRTFSWNDARTLAGDRPFVVSGGLTPENVVDCVRAVRPFAVDVRSGVERNGVKDARLVRAFVDAVRAADAEAGP</sequence>
<dbReference type="AlphaFoldDB" id="A0AAN1XYU4"/>
<feature type="domain" description="N-(5'phosphoribosyl) anthranilate isomerase (PRAI)" evidence="10">
    <location>
        <begin position="6"/>
        <end position="204"/>
    </location>
</feature>
<dbReference type="RefSeq" id="WP_317994377.1">
    <property type="nucleotide sequence ID" value="NZ_AP025523.1"/>
</dbReference>
<evidence type="ECO:0000256" key="6">
    <source>
        <dbReference type="ARBA" id="ARBA00022822"/>
    </source>
</evidence>
<evidence type="ECO:0000256" key="9">
    <source>
        <dbReference type="HAMAP-Rule" id="MF_00135"/>
    </source>
</evidence>
<dbReference type="InterPro" id="IPR001240">
    <property type="entry name" value="PRAI_dom"/>
</dbReference>
<evidence type="ECO:0000256" key="1">
    <source>
        <dbReference type="ARBA" id="ARBA00001164"/>
    </source>
</evidence>
<evidence type="ECO:0000256" key="5">
    <source>
        <dbReference type="ARBA" id="ARBA00022605"/>
    </source>
</evidence>
<accession>A0AAN1XYU4</accession>
<reference evidence="11 12" key="1">
    <citation type="journal article" date="2022" name="ISME Commun">
        <title>Vulcanimicrobium alpinus gen. nov. sp. nov., the first cultivated representative of the candidate phylum 'Eremiobacterota', is a metabolically versatile aerobic anoxygenic phototroph.</title>
        <authorList>
            <person name="Yabe S."/>
            <person name="Muto K."/>
            <person name="Abe K."/>
            <person name="Yokota A."/>
            <person name="Staudigel H."/>
            <person name="Tebo B.M."/>
        </authorList>
    </citation>
    <scope>NUCLEOTIDE SEQUENCE [LARGE SCALE GENOMIC DNA]</scope>
    <source>
        <strain evidence="11 12">WC8-2</strain>
    </source>
</reference>
<evidence type="ECO:0000256" key="4">
    <source>
        <dbReference type="ARBA" id="ARBA00022272"/>
    </source>
</evidence>
<evidence type="ECO:0000256" key="3">
    <source>
        <dbReference type="ARBA" id="ARBA00012572"/>
    </source>
</evidence>
<dbReference type="GO" id="GO:0000162">
    <property type="term" value="P:L-tryptophan biosynthetic process"/>
    <property type="evidence" value="ECO:0007669"/>
    <property type="project" value="UniProtKB-UniRule"/>
</dbReference>
<keyword evidence="8 9" id="KW-0413">Isomerase</keyword>
<dbReference type="EC" id="5.3.1.24" evidence="3 9"/>
<dbReference type="SUPFAM" id="SSF51366">
    <property type="entry name" value="Ribulose-phoshate binding barrel"/>
    <property type="match status" value="1"/>
</dbReference>
<dbReference type="EMBL" id="AP025523">
    <property type="protein sequence ID" value="BDE06727.1"/>
    <property type="molecule type" value="Genomic_DNA"/>
</dbReference>
<keyword evidence="6 9" id="KW-0822">Tryptophan biosynthesis</keyword>
<evidence type="ECO:0000256" key="8">
    <source>
        <dbReference type="ARBA" id="ARBA00023235"/>
    </source>
</evidence>
<comment type="similarity">
    <text evidence="9">Belongs to the TrpF family.</text>
</comment>
<evidence type="ECO:0000313" key="11">
    <source>
        <dbReference type="EMBL" id="BDE06727.1"/>
    </source>
</evidence>
<dbReference type="GO" id="GO:0004640">
    <property type="term" value="F:phosphoribosylanthranilate isomerase activity"/>
    <property type="evidence" value="ECO:0007669"/>
    <property type="project" value="UniProtKB-UniRule"/>
</dbReference>
<dbReference type="InterPro" id="IPR013785">
    <property type="entry name" value="Aldolase_TIM"/>
</dbReference>
<organism evidence="11 12">
    <name type="scientific">Vulcanimicrobium alpinum</name>
    <dbReference type="NCBI Taxonomy" id="3016050"/>
    <lineage>
        <taxon>Bacteria</taxon>
        <taxon>Bacillati</taxon>
        <taxon>Vulcanimicrobiota</taxon>
        <taxon>Vulcanimicrobiia</taxon>
        <taxon>Vulcanimicrobiales</taxon>
        <taxon>Vulcanimicrobiaceae</taxon>
        <taxon>Vulcanimicrobium</taxon>
    </lineage>
</organism>
<comment type="pathway">
    <text evidence="2 9">Amino-acid biosynthesis; L-tryptophan biosynthesis; L-tryptophan from chorismate: step 3/5.</text>
</comment>
<evidence type="ECO:0000256" key="2">
    <source>
        <dbReference type="ARBA" id="ARBA00004664"/>
    </source>
</evidence>
<evidence type="ECO:0000256" key="7">
    <source>
        <dbReference type="ARBA" id="ARBA00023141"/>
    </source>
</evidence>
<dbReference type="KEGG" id="vab:WPS_20030"/>
<gene>
    <name evidence="9 11" type="primary">trpF</name>
    <name evidence="11" type="ORF">WPS_20030</name>
</gene>
<evidence type="ECO:0000313" key="12">
    <source>
        <dbReference type="Proteomes" id="UP001317532"/>
    </source>
</evidence>
<dbReference type="HAMAP" id="MF_00135">
    <property type="entry name" value="PRAI"/>
    <property type="match status" value="1"/>
</dbReference>
<dbReference type="CDD" id="cd00405">
    <property type="entry name" value="PRAI"/>
    <property type="match status" value="1"/>
</dbReference>
<keyword evidence="12" id="KW-1185">Reference proteome</keyword>
<dbReference type="PANTHER" id="PTHR42894:SF1">
    <property type="entry name" value="N-(5'-PHOSPHORIBOSYL)ANTHRANILATE ISOMERASE"/>
    <property type="match status" value="1"/>
</dbReference>
<dbReference type="InterPro" id="IPR011060">
    <property type="entry name" value="RibuloseP-bd_barrel"/>
</dbReference>
<name>A0AAN1XYU4_UNVUL</name>
<keyword evidence="7 9" id="KW-0057">Aromatic amino acid biosynthesis</keyword>
<dbReference type="Gene3D" id="3.20.20.70">
    <property type="entry name" value="Aldolase class I"/>
    <property type="match status" value="1"/>
</dbReference>
<proteinExistence type="inferred from homology"/>
<comment type="catalytic activity">
    <reaction evidence="1 9">
        <text>N-(5-phospho-beta-D-ribosyl)anthranilate = 1-(2-carboxyphenylamino)-1-deoxy-D-ribulose 5-phosphate</text>
        <dbReference type="Rhea" id="RHEA:21540"/>
        <dbReference type="ChEBI" id="CHEBI:18277"/>
        <dbReference type="ChEBI" id="CHEBI:58613"/>
        <dbReference type="EC" id="5.3.1.24"/>
    </reaction>
</comment>